<dbReference type="NCBIfam" id="TIGR00220">
    <property type="entry name" value="mscL"/>
    <property type="match status" value="1"/>
</dbReference>
<name>A0A5C6CNY7_9BACT</name>
<keyword evidence="3 10" id="KW-0813">Transport</keyword>
<evidence type="ECO:0000256" key="7">
    <source>
        <dbReference type="ARBA" id="ARBA00023065"/>
    </source>
</evidence>
<dbReference type="Pfam" id="PF01741">
    <property type="entry name" value="MscL"/>
    <property type="match status" value="1"/>
</dbReference>
<proteinExistence type="inferred from homology"/>
<keyword evidence="12" id="KW-1185">Reference proteome</keyword>
<dbReference type="Proteomes" id="UP000318437">
    <property type="component" value="Unassembled WGS sequence"/>
</dbReference>
<dbReference type="Gene3D" id="1.10.1200.120">
    <property type="entry name" value="Large-conductance mechanosensitive channel, MscL, domain 1"/>
    <property type="match status" value="1"/>
</dbReference>
<keyword evidence="5 10" id="KW-0812">Transmembrane</keyword>
<dbReference type="InterPro" id="IPR036019">
    <property type="entry name" value="MscL_channel"/>
</dbReference>
<accession>A0A5C6CNY7</accession>
<sequence>MLKEFKEFAMRGNVVDMAVGIVIGSAFGAIVTELVGKVITPIVGYMQGGVDFKDKVYKLPVPELAEGVAAPSIGYGAVLQALLNFLIVAFVLFLVIKGMNTLKKKEEAAPSAPPEEILLLREIRDSLAKN</sequence>
<keyword evidence="9 10" id="KW-0407">Ion channel</keyword>
<dbReference type="EMBL" id="SJPS01000004">
    <property type="protein sequence ID" value="TWU26098.1"/>
    <property type="molecule type" value="Genomic_DNA"/>
</dbReference>
<dbReference type="PANTHER" id="PTHR30266:SF2">
    <property type="entry name" value="LARGE-CONDUCTANCE MECHANOSENSITIVE CHANNEL"/>
    <property type="match status" value="1"/>
</dbReference>
<dbReference type="HAMAP" id="MF_00115">
    <property type="entry name" value="MscL"/>
    <property type="match status" value="1"/>
</dbReference>
<reference evidence="11 12" key="1">
    <citation type="submission" date="2019-02" db="EMBL/GenBank/DDBJ databases">
        <title>Deep-cultivation of Planctomycetes and their phenomic and genomic characterization uncovers novel biology.</title>
        <authorList>
            <person name="Wiegand S."/>
            <person name="Jogler M."/>
            <person name="Boedeker C."/>
            <person name="Pinto D."/>
            <person name="Vollmers J."/>
            <person name="Rivas-Marin E."/>
            <person name="Kohn T."/>
            <person name="Peeters S.H."/>
            <person name="Heuer A."/>
            <person name="Rast P."/>
            <person name="Oberbeckmann S."/>
            <person name="Bunk B."/>
            <person name="Jeske O."/>
            <person name="Meyerdierks A."/>
            <person name="Storesund J.E."/>
            <person name="Kallscheuer N."/>
            <person name="Luecker S."/>
            <person name="Lage O.M."/>
            <person name="Pohl T."/>
            <person name="Merkel B.J."/>
            <person name="Hornburger P."/>
            <person name="Mueller R.-W."/>
            <person name="Bruemmer F."/>
            <person name="Labrenz M."/>
            <person name="Spormann A.M."/>
            <person name="Op Den Camp H."/>
            <person name="Overmann J."/>
            <person name="Amann R."/>
            <person name="Jetten M.S.M."/>
            <person name="Mascher T."/>
            <person name="Medema M.H."/>
            <person name="Devos D.P."/>
            <person name="Kaster A.-K."/>
            <person name="Ovreas L."/>
            <person name="Rohde M."/>
            <person name="Galperin M.Y."/>
            <person name="Jogler C."/>
        </authorList>
    </citation>
    <scope>NUCLEOTIDE SEQUENCE [LARGE SCALE GENOMIC DNA]</scope>
    <source>
        <strain evidence="11 12">Pla144</strain>
    </source>
</reference>
<comment type="caution">
    <text evidence="11">The sequence shown here is derived from an EMBL/GenBank/DDBJ whole genome shotgun (WGS) entry which is preliminary data.</text>
</comment>
<keyword evidence="7 10" id="KW-0406">Ion transport</keyword>
<dbReference type="InterPro" id="IPR037673">
    <property type="entry name" value="MSC/AndL"/>
</dbReference>
<comment type="subunit">
    <text evidence="10">Homopentamer.</text>
</comment>
<dbReference type="GO" id="GO:0008381">
    <property type="term" value="F:mechanosensitive monoatomic ion channel activity"/>
    <property type="evidence" value="ECO:0007669"/>
    <property type="project" value="UniProtKB-UniRule"/>
</dbReference>
<gene>
    <name evidence="10 11" type="primary">mscL</name>
    <name evidence="11" type="ORF">Pla144_33150</name>
</gene>
<evidence type="ECO:0000256" key="2">
    <source>
        <dbReference type="ARBA" id="ARBA00007254"/>
    </source>
</evidence>
<dbReference type="SUPFAM" id="SSF81330">
    <property type="entry name" value="Gated mechanosensitive channel"/>
    <property type="match status" value="1"/>
</dbReference>
<organism evidence="11 12">
    <name type="scientific">Bythopirellula polymerisocia</name>
    <dbReference type="NCBI Taxonomy" id="2528003"/>
    <lineage>
        <taxon>Bacteria</taxon>
        <taxon>Pseudomonadati</taxon>
        <taxon>Planctomycetota</taxon>
        <taxon>Planctomycetia</taxon>
        <taxon>Pirellulales</taxon>
        <taxon>Lacipirellulaceae</taxon>
        <taxon>Bythopirellula</taxon>
    </lineage>
</organism>
<evidence type="ECO:0000256" key="5">
    <source>
        <dbReference type="ARBA" id="ARBA00022692"/>
    </source>
</evidence>
<evidence type="ECO:0000256" key="8">
    <source>
        <dbReference type="ARBA" id="ARBA00023136"/>
    </source>
</evidence>
<dbReference type="PRINTS" id="PR01264">
    <property type="entry name" value="MECHCHANNEL"/>
</dbReference>
<comment type="similarity">
    <text evidence="2 10">Belongs to the MscL family.</text>
</comment>
<comment type="function">
    <text evidence="10">Channel that opens in response to stretch forces in the membrane lipid bilayer. May participate in the regulation of osmotic pressure changes within the cell.</text>
</comment>
<evidence type="ECO:0000313" key="12">
    <source>
        <dbReference type="Proteomes" id="UP000318437"/>
    </source>
</evidence>
<dbReference type="PANTHER" id="PTHR30266">
    <property type="entry name" value="MECHANOSENSITIVE CHANNEL MSCL"/>
    <property type="match status" value="1"/>
</dbReference>
<dbReference type="RefSeq" id="WP_197530730.1">
    <property type="nucleotide sequence ID" value="NZ_SJPS01000004.1"/>
</dbReference>
<evidence type="ECO:0000256" key="9">
    <source>
        <dbReference type="ARBA" id="ARBA00023303"/>
    </source>
</evidence>
<evidence type="ECO:0000256" key="3">
    <source>
        <dbReference type="ARBA" id="ARBA00022448"/>
    </source>
</evidence>
<evidence type="ECO:0000256" key="10">
    <source>
        <dbReference type="HAMAP-Rule" id="MF_00115"/>
    </source>
</evidence>
<keyword evidence="8 10" id="KW-0472">Membrane</keyword>
<dbReference type="PROSITE" id="PS01327">
    <property type="entry name" value="MSCL"/>
    <property type="match status" value="1"/>
</dbReference>
<comment type="subcellular location">
    <subcellularLocation>
        <location evidence="1 10">Cell membrane</location>
        <topology evidence="1 10">Multi-pass membrane protein</topology>
    </subcellularLocation>
</comment>
<comment type="caution">
    <text evidence="10">Lacks conserved residue(s) required for the propagation of feature annotation.</text>
</comment>
<dbReference type="GO" id="GO:0005886">
    <property type="term" value="C:plasma membrane"/>
    <property type="evidence" value="ECO:0007669"/>
    <property type="project" value="UniProtKB-SubCell"/>
</dbReference>
<protein>
    <recommendedName>
        <fullName evidence="10">Large-conductance mechanosensitive channel</fullName>
    </recommendedName>
</protein>
<keyword evidence="4 10" id="KW-1003">Cell membrane</keyword>
<dbReference type="NCBIfam" id="NF001843">
    <property type="entry name" value="PRK00567.1-4"/>
    <property type="match status" value="1"/>
</dbReference>
<dbReference type="InterPro" id="IPR019823">
    <property type="entry name" value="Mechanosensitive_channel_CS"/>
</dbReference>
<keyword evidence="6 10" id="KW-1133">Transmembrane helix</keyword>
<feature type="transmembrane region" description="Helical" evidence="10">
    <location>
        <begin position="73"/>
        <end position="96"/>
    </location>
</feature>
<evidence type="ECO:0000256" key="6">
    <source>
        <dbReference type="ARBA" id="ARBA00022989"/>
    </source>
</evidence>
<evidence type="ECO:0000256" key="1">
    <source>
        <dbReference type="ARBA" id="ARBA00004651"/>
    </source>
</evidence>
<evidence type="ECO:0000256" key="4">
    <source>
        <dbReference type="ARBA" id="ARBA00022475"/>
    </source>
</evidence>
<dbReference type="AlphaFoldDB" id="A0A5C6CNY7"/>
<dbReference type="InterPro" id="IPR001185">
    <property type="entry name" value="MS_channel"/>
</dbReference>
<evidence type="ECO:0000313" key="11">
    <source>
        <dbReference type="EMBL" id="TWU26098.1"/>
    </source>
</evidence>